<protein>
    <submittedName>
        <fullName evidence="2">Aminoglycoside phosphotransferase family protein</fullName>
    </submittedName>
</protein>
<dbReference type="Pfam" id="PF01636">
    <property type="entry name" value="APH"/>
    <property type="match status" value="1"/>
</dbReference>
<evidence type="ECO:0000313" key="2">
    <source>
        <dbReference type="EMBL" id="TYR73572.1"/>
    </source>
</evidence>
<proteinExistence type="predicted"/>
<dbReference type="SUPFAM" id="SSF56112">
    <property type="entry name" value="Protein kinase-like (PK-like)"/>
    <property type="match status" value="1"/>
</dbReference>
<comment type="caution">
    <text evidence="2">The sequence shown here is derived from an EMBL/GenBank/DDBJ whole genome shotgun (WGS) entry which is preliminary data.</text>
</comment>
<dbReference type="RefSeq" id="WP_148948202.1">
    <property type="nucleotide sequence ID" value="NZ_VTEH01000017.1"/>
</dbReference>
<dbReference type="GO" id="GO:0016740">
    <property type="term" value="F:transferase activity"/>
    <property type="evidence" value="ECO:0007669"/>
    <property type="project" value="UniProtKB-KW"/>
</dbReference>
<name>A0A5D4K8L2_9BACI</name>
<dbReference type="EMBL" id="VTEH01000017">
    <property type="protein sequence ID" value="TYR73572.1"/>
    <property type="molecule type" value="Genomic_DNA"/>
</dbReference>
<dbReference type="Proteomes" id="UP000323317">
    <property type="component" value="Unassembled WGS sequence"/>
</dbReference>
<gene>
    <name evidence="2" type="ORF">FZC79_18220</name>
</gene>
<reference evidence="2 3" key="1">
    <citation type="submission" date="2019-08" db="EMBL/GenBank/DDBJ databases">
        <title>Bacillus genomes from the desert of Cuatro Cienegas, Coahuila.</title>
        <authorList>
            <person name="Olmedo-Alvarez G."/>
        </authorList>
    </citation>
    <scope>NUCLEOTIDE SEQUENCE [LARGE SCALE GENOMIC DNA]</scope>
    <source>
        <strain evidence="2 3">CH40_1T</strain>
    </source>
</reference>
<dbReference type="Gene3D" id="3.90.1200.10">
    <property type="match status" value="1"/>
</dbReference>
<dbReference type="AlphaFoldDB" id="A0A5D4K8L2"/>
<evidence type="ECO:0000313" key="3">
    <source>
        <dbReference type="Proteomes" id="UP000323317"/>
    </source>
</evidence>
<dbReference type="InterPro" id="IPR011009">
    <property type="entry name" value="Kinase-like_dom_sf"/>
</dbReference>
<feature type="domain" description="Aminoglycoside phosphotransferase" evidence="1">
    <location>
        <begin position="35"/>
        <end position="258"/>
    </location>
</feature>
<evidence type="ECO:0000259" key="1">
    <source>
        <dbReference type="Pfam" id="PF01636"/>
    </source>
</evidence>
<dbReference type="InterPro" id="IPR002575">
    <property type="entry name" value="Aminoglycoside_PTrfase"/>
</dbReference>
<keyword evidence="2" id="KW-0808">Transferase</keyword>
<organism evidence="2 3">
    <name type="scientific">Rossellomorea vietnamensis</name>
    <dbReference type="NCBI Taxonomy" id="218284"/>
    <lineage>
        <taxon>Bacteria</taxon>
        <taxon>Bacillati</taxon>
        <taxon>Bacillota</taxon>
        <taxon>Bacilli</taxon>
        <taxon>Bacillales</taxon>
        <taxon>Bacillaceae</taxon>
        <taxon>Rossellomorea</taxon>
    </lineage>
</organism>
<sequence>MDDVWERSFPFYHIERADAEEIFSKFDKRIEIVDYTPINIGCRNSNYRVATNKGPFLLRILPLNETGYIAEKKAHSIFYGYITIPELLYVSTDNSTKRTCLIYRYIEGTSMQDKIKKNGKLDDMIIKKVAESAALIHNTPFKEDDEGEIYPPFHTWFNLFLNQENVTGRLGIDLKKRVERLVDNKEGDLKVIEKFKSFIHSDFRPVNMMIDQAGEVWIVDWEFSGGGHSLADIGQFFRYSHSFKREQVLQFGKTYNHYSKRNLPADWFELSKLRDLVNPLQMLGAKGSRPNKYKDLKEIIEGTVLFLTINQFINPVS</sequence>
<accession>A0A5D4K8L2</accession>